<accession>A0A6V6Z7C4</accession>
<dbReference type="RefSeq" id="WP_083480877.1">
    <property type="nucleotide sequence ID" value="NZ_CAIJDO010000196.1"/>
</dbReference>
<evidence type="ECO:0000313" key="3">
    <source>
        <dbReference type="Proteomes" id="UP000556700"/>
    </source>
</evidence>
<dbReference type="EMBL" id="CAIJDO010000196">
    <property type="protein sequence ID" value="CAD0007529.1"/>
    <property type="molecule type" value="Genomic_DNA"/>
</dbReference>
<name>A0A6V6Z7C4_9FLAO</name>
<feature type="domain" description="eCIS core" evidence="1">
    <location>
        <begin position="50"/>
        <end position="115"/>
    </location>
</feature>
<dbReference type="Proteomes" id="UP000556700">
    <property type="component" value="Unassembled WGS sequence"/>
</dbReference>
<organism evidence="2 3">
    <name type="scientific">Flavobacterium chungangense</name>
    <dbReference type="NCBI Taxonomy" id="554283"/>
    <lineage>
        <taxon>Bacteria</taxon>
        <taxon>Pseudomonadati</taxon>
        <taxon>Bacteroidota</taxon>
        <taxon>Flavobacteriia</taxon>
        <taxon>Flavobacteriales</taxon>
        <taxon>Flavobacteriaceae</taxon>
        <taxon>Flavobacterium</taxon>
    </lineage>
</organism>
<protein>
    <recommendedName>
        <fullName evidence="1">eCIS core domain-containing protein</fullName>
    </recommendedName>
</protein>
<proteinExistence type="predicted"/>
<comment type="caution">
    <text evidence="2">The sequence shown here is derived from an EMBL/GenBank/DDBJ whole genome shotgun (WGS) entry which is preliminary data.</text>
</comment>
<evidence type="ECO:0000259" key="1">
    <source>
        <dbReference type="Pfam" id="PF13699"/>
    </source>
</evidence>
<gene>
    <name evidence="2" type="ORF">FLACHUCJ7_03358</name>
</gene>
<evidence type="ECO:0000313" key="2">
    <source>
        <dbReference type="EMBL" id="CAD0007529.1"/>
    </source>
</evidence>
<sequence>MEYINNKATQQRIESVANSITSKTVQNKTIKLQDNRPASVLQRKNNNTGLPDNLKSGIENLSGHSMDDVKVHYNSDKPAALNAHAFAQGTDIHIASGQEKHLPHEAWHVVQQKQGRVKPTLQMKGKVNVNDDKGLEREADVMGTKAITVQKKEVQNLQINYTKPNNVTQLNREYGLNTKKHIGEFTDSLHENLAGKDLAPPMVKLSAMMVSINNQLRILKFPELEIISKKGLGNKGSAHFDFRTWKMEIDESLLTIDANLANTLYHEARHSEQWFKMILMRIKKHESKEKIVSEMSVPLKIVEYALQLNAETVLPKEQHKSVAEFHESVYGSGREERNKVLTNLNVKGNYQKYKNLPEEVDAWEVGGKVNIAIEKKENDLIKTIMQSEQIDTIRASMSQLQFYSKMLNGNDNKAKEVLVNKLNLWKEEIEKLRSLHSDKTGENLQKYITISTDYNKLCTMVGLEKILQVDMPKVLKDFEIMDNNLKLAKEKQKIQPKNWVLAKLIEYIEASMAQYNSEVIRPKPNSANWAVWSTGQMLNDMDQAILEANEDALN</sequence>
<dbReference type="AlphaFoldDB" id="A0A6V6Z7C4"/>
<dbReference type="InterPro" id="IPR025295">
    <property type="entry name" value="eCIS_core_dom"/>
</dbReference>
<dbReference type="Pfam" id="PF13699">
    <property type="entry name" value="eCIS_core"/>
    <property type="match status" value="1"/>
</dbReference>
<keyword evidence="3" id="KW-1185">Reference proteome</keyword>
<reference evidence="2 3" key="1">
    <citation type="submission" date="2020-06" db="EMBL/GenBank/DDBJ databases">
        <authorList>
            <person name="Criscuolo A."/>
        </authorList>
    </citation>
    <scope>NUCLEOTIDE SEQUENCE [LARGE SCALE GENOMIC DNA]</scope>
    <source>
        <strain evidence="3">CIP 110025</strain>
    </source>
</reference>